<organism evidence="2 6">
    <name type="scientific">Didymodactylos carnosus</name>
    <dbReference type="NCBI Taxonomy" id="1234261"/>
    <lineage>
        <taxon>Eukaryota</taxon>
        <taxon>Metazoa</taxon>
        <taxon>Spiralia</taxon>
        <taxon>Gnathifera</taxon>
        <taxon>Rotifera</taxon>
        <taxon>Eurotatoria</taxon>
        <taxon>Bdelloidea</taxon>
        <taxon>Philodinida</taxon>
        <taxon>Philodinidae</taxon>
        <taxon>Didymodactylos</taxon>
    </lineage>
</organism>
<accession>A0A815AKX9</accession>
<dbReference type="Gene3D" id="3.90.176.10">
    <property type="entry name" value="Toxin ADP-ribosyltransferase, Chain A, domain 1"/>
    <property type="match status" value="1"/>
</dbReference>
<dbReference type="InterPro" id="IPR037197">
    <property type="entry name" value="WWE_dom_sf"/>
</dbReference>
<dbReference type="AlphaFoldDB" id="A0A815AKX9"/>
<dbReference type="Pfam" id="PF02825">
    <property type="entry name" value="WWE"/>
    <property type="match status" value="1"/>
</dbReference>
<dbReference type="EMBL" id="CAJNOQ010010722">
    <property type="protein sequence ID" value="CAF1259266.1"/>
    <property type="molecule type" value="Genomic_DNA"/>
</dbReference>
<dbReference type="PROSITE" id="PS51996">
    <property type="entry name" value="TR_MART"/>
    <property type="match status" value="1"/>
</dbReference>
<feature type="domain" description="WWE" evidence="1">
    <location>
        <begin position="1"/>
        <end position="59"/>
    </location>
</feature>
<evidence type="ECO:0000313" key="3">
    <source>
        <dbReference type="EMBL" id="CAF1421872.1"/>
    </source>
</evidence>
<dbReference type="InterPro" id="IPR004170">
    <property type="entry name" value="WWE_dom"/>
</dbReference>
<evidence type="ECO:0000313" key="4">
    <source>
        <dbReference type="EMBL" id="CAF4035358.1"/>
    </source>
</evidence>
<dbReference type="OrthoDB" id="423533at2759"/>
<dbReference type="EMBL" id="CAJOBC010018008">
    <property type="protein sequence ID" value="CAF4035358.1"/>
    <property type="molecule type" value="Genomic_DNA"/>
</dbReference>
<dbReference type="Proteomes" id="UP000677228">
    <property type="component" value="Unassembled WGS sequence"/>
</dbReference>
<comment type="caution">
    <text evidence="2">The sequence shown here is derived from an EMBL/GenBank/DDBJ whole genome shotgun (WGS) entry which is preliminary data.</text>
</comment>
<dbReference type="Gene3D" id="3.30.720.50">
    <property type="match status" value="1"/>
</dbReference>
<dbReference type="SUPFAM" id="SSF117839">
    <property type="entry name" value="WWE domain"/>
    <property type="match status" value="1"/>
</dbReference>
<feature type="non-terminal residue" evidence="2">
    <location>
        <position position="288"/>
    </location>
</feature>
<dbReference type="EMBL" id="CAJNOK010027547">
    <property type="protein sequence ID" value="CAF1421872.1"/>
    <property type="molecule type" value="Genomic_DNA"/>
</dbReference>
<dbReference type="Proteomes" id="UP000681722">
    <property type="component" value="Unassembled WGS sequence"/>
</dbReference>
<dbReference type="PROSITE" id="PS50918">
    <property type="entry name" value="WWE"/>
    <property type="match status" value="1"/>
</dbReference>
<protein>
    <recommendedName>
        <fullName evidence="1">WWE domain-containing protein</fullName>
    </recommendedName>
</protein>
<dbReference type="Proteomes" id="UP000663829">
    <property type="component" value="Unassembled WGS sequence"/>
</dbReference>
<dbReference type="SUPFAM" id="SSF56399">
    <property type="entry name" value="ADP-ribosylation"/>
    <property type="match status" value="1"/>
</dbReference>
<keyword evidence="6" id="KW-1185">Reference proteome</keyword>
<proteinExistence type="predicted"/>
<gene>
    <name evidence="2" type="ORF">GPM918_LOCUS26524</name>
    <name evidence="3" type="ORF">OVA965_LOCUS33721</name>
    <name evidence="4" type="ORF">SRO942_LOCUS26693</name>
    <name evidence="5" type="ORF">TMI583_LOCUS34617</name>
</gene>
<reference evidence="2" key="1">
    <citation type="submission" date="2021-02" db="EMBL/GenBank/DDBJ databases">
        <authorList>
            <person name="Nowell W R."/>
        </authorList>
    </citation>
    <scope>NUCLEOTIDE SEQUENCE</scope>
</reference>
<evidence type="ECO:0000259" key="1">
    <source>
        <dbReference type="PROSITE" id="PS50918"/>
    </source>
</evidence>
<dbReference type="Proteomes" id="UP000682733">
    <property type="component" value="Unassembled WGS sequence"/>
</dbReference>
<sequence>MPNETAEWTRYSDIECEIIEDSFRSSEATEVALDLYLLDLIHKVQVNKQDYRDQRPIKRVVCENELDFRKERFCLSLPLLPVDKTADDDNVFRSGFGWKWYWKHYGKKPKPLLGRVAELAADGIEIEGEKIGKSCEAKWIANKLRNKKTASELTIIKYCLSLYTRDSFIYNLIVQENDQSKLDTLGCFYFLLHNQACAVLYEKYGYKDTVYLSMSLDSEQLKCYRELIGRKFCWPRFSSATKNREKLEHVDDQNTLFIITFDQFYSGGLDISSFSSFPNEQEVLLRPR</sequence>
<dbReference type="EMBL" id="CAJOBA010049306">
    <property type="protein sequence ID" value="CAF4222335.1"/>
    <property type="molecule type" value="Genomic_DNA"/>
</dbReference>
<evidence type="ECO:0000313" key="6">
    <source>
        <dbReference type="Proteomes" id="UP000663829"/>
    </source>
</evidence>
<evidence type="ECO:0000313" key="2">
    <source>
        <dbReference type="EMBL" id="CAF1259266.1"/>
    </source>
</evidence>
<evidence type="ECO:0000313" key="5">
    <source>
        <dbReference type="EMBL" id="CAF4222335.1"/>
    </source>
</evidence>
<name>A0A815AKX9_9BILA</name>